<dbReference type="InterPro" id="IPR053192">
    <property type="entry name" value="Vacuole_Formation_Reg"/>
</dbReference>
<evidence type="ECO:0000259" key="2">
    <source>
        <dbReference type="Pfam" id="PF03107"/>
    </source>
</evidence>
<dbReference type="SUPFAM" id="SSF57889">
    <property type="entry name" value="Cysteine-rich domain"/>
    <property type="match status" value="2"/>
</dbReference>
<feature type="domain" description="DC1" evidence="2">
    <location>
        <begin position="91"/>
        <end position="136"/>
    </location>
</feature>
<gene>
    <name evidence="3" type="ORF">E1A91_A03G056500v1</name>
</gene>
<organism evidence="3 4">
    <name type="scientific">Gossypium mustelinum</name>
    <name type="common">Cotton</name>
    <name type="synonym">Gossypium caicoense</name>
    <dbReference type="NCBI Taxonomy" id="34275"/>
    <lineage>
        <taxon>Eukaryota</taxon>
        <taxon>Viridiplantae</taxon>
        <taxon>Streptophyta</taxon>
        <taxon>Embryophyta</taxon>
        <taxon>Tracheophyta</taxon>
        <taxon>Spermatophyta</taxon>
        <taxon>Magnoliopsida</taxon>
        <taxon>eudicotyledons</taxon>
        <taxon>Gunneridae</taxon>
        <taxon>Pentapetalae</taxon>
        <taxon>rosids</taxon>
        <taxon>malvids</taxon>
        <taxon>Malvales</taxon>
        <taxon>Malvaceae</taxon>
        <taxon>Malvoideae</taxon>
        <taxon>Gossypium</taxon>
    </lineage>
</organism>
<dbReference type="AlphaFoldDB" id="A0A5D2ZSZ1"/>
<name>A0A5D2ZSZ1_GOSMU</name>
<dbReference type="Proteomes" id="UP000323597">
    <property type="component" value="Chromosome A03"/>
</dbReference>
<keyword evidence="4" id="KW-1185">Reference proteome</keyword>
<dbReference type="InterPro" id="IPR046349">
    <property type="entry name" value="C1-like_sf"/>
</dbReference>
<evidence type="ECO:0000313" key="4">
    <source>
        <dbReference type="Proteomes" id="UP000323597"/>
    </source>
</evidence>
<feature type="domain" description="DC1" evidence="2">
    <location>
        <begin position="201"/>
        <end position="247"/>
    </location>
</feature>
<dbReference type="PANTHER" id="PTHR32410">
    <property type="entry name" value="CYSTEINE/HISTIDINE-RICH C1 DOMAIN FAMILY PROTEIN"/>
    <property type="match status" value="1"/>
</dbReference>
<dbReference type="Gene3D" id="3.30.60.20">
    <property type="match status" value="1"/>
</dbReference>
<sequence length="375" mass="43875">MKPLSGPIYHFSDCSLSDEFFNLHKQCAELPLEINHPYDRHKAVWDGKSIPEDYDERSMVALDESINWITDVVEQMSFGENTVAVEIKHAYHDHNLRLTFSGEMNDDGQCDGCMRPISTPFYSCEQCKFFLHKECAELSRKKRHPFHKHALMLKKSNTSVYPLCSSCRRLYHGFSYKCDDKGCAFECDIRCILLSDTLEHPSHEHSLFLVHNFSTSCNACRRENYYLSAIAYRCTKRCDFILDLHCATLPLTAWYKYDRHLLTLACSDDSDPSQHYCDLCEHERDPNDWFYYCAECDNTLHSKCALGDLPFLKIGSNLYEYFFHNHPHPFTIVKNIWDCPPCKFCGEVCNEQALQCKKSECNFSVHWDCRYQLRL</sequence>
<protein>
    <recommendedName>
        <fullName evidence="2">DC1 domain-containing protein</fullName>
    </recommendedName>
</protein>
<dbReference type="PANTHER" id="PTHR32410:SF163">
    <property type="entry name" value="DC1 DOMAIN-CONTAINING PROTEIN"/>
    <property type="match status" value="1"/>
</dbReference>
<keyword evidence="1" id="KW-0677">Repeat</keyword>
<dbReference type="EMBL" id="CM017638">
    <property type="protein sequence ID" value="TYJ41968.1"/>
    <property type="molecule type" value="Genomic_DNA"/>
</dbReference>
<dbReference type="Pfam" id="PF03107">
    <property type="entry name" value="C1_2"/>
    <property type="match status" value="3"/>
</dbReference>
<feature type="domain" description="DC1" evidence="2">
    <location>
        <begin position="257"/>
        <end position="305"/>
    </location>
</feature>
<proteinExistence type="predicted"/>
<dbReference type="InterPro" id="IPR004146">
    <property type="entry name" value="DC1"/>
</dbReference>
<reference evidence="3 4" key="1">
    <citation type="submission" date="2019-07" db="EMBL/GenBank/DDBJ databases">
        <title>WGS assembly of Gossypium mustelinum.</title>
        <authorList>
            <person name="Chen Z.J."/>
            <person name="Sreedasyam A."/>
            <person name="Ando A."/>
            <person name="Song Q."/>
            <person name="De L."/>
            <person name="Hulse-Kemp A."/>
            <person name="Ding M."/>
            <person name="Ye W."/>
            <person name="Kirkbride R."/>
            <person name="Jenkins J."/>
            <person name="Plott C."/>
            <person name="Lovell J."/>
            <person name="Lin Y.-M."/>
            <person name="Vaughn R."/>
            <person name="Liu B."/>
            <person name="Li W."/>
            <person name="Simpson S."/>
            <person name="Scheffler B."/>
            <person name="Saski C."/>
            <person name="Grover C."/>
            <person name="Hu G."/>
            <person name="Conover J."/>
            <person name="Carlson J."/>
            <person name="Shu S."/>
            <person name="Boston L."/>
            <person name="Williams M."/>
            <person name="Peterson D."/>
            <person name="Mcgee K."/>
            <person name="Jones D."/>
            <person name="Wendel J."/>
            <person name="Stelly D."/>
            <person name="Grimwood J."/>
            <person name="Schmutz J."/>
        </authorList>
    </citation>
    <scope>NUCLEOTIDE SEQUENCE [LARGE SCALE GENOMIC DNA]</scope>
    <source>
        <strain evidence="3">1408120.09</strain>
    </source>
</reference>
<evidence type="ECO:0000256" key="1">
    <source>
        <dbReference type="ARBA" id="ARBA00022737"/>
    </source>
</evidence>
<accession>A0A5D2ZSZ1</accession>
<evidence type="ECO:0000313" key="3">
    <source>
        <dbReference type="EMBL" id="TYJ41968.1"/>
    </source>
</evidence>